<keyword evidence="3 5" id="KW-1133">Transmembrane helix</keyword>
<protein>
    <recommendedName>
        <fullName evidence="8">DUF4870 domain-containing protein</fullName>
    </recommendedName>
</protein>
<dbReference type="InterPro" id="IPR019109">
    <property type="entry name" value="MamF_MmsF"/>
</dbReference>
<accession>A0A832QC91</accession>
<evidence type="ECO:0000313" key="6">
    <source>
        <dbReference type="EMBL" id="HHX99425.1"/>
    </source>
</evidence>
<evidence type="ECO:0000256" key="4">
    <source>
        <dbReference type="ARBA" id="ARBA00023136"/>
    </source>
</evidence>
<dbReference type="Pfam" id="PF09685">
    <property type="entry name" value="MamF_MmsF"/>
    <property type="match status" value="1"/>
</dbReference>
<comment type="subcellular location">
    <subcellularLocation>
        <location evidence="1">Membrane</location>
        <topology evidence="1">Multi-pass membrane protein</topology>
    </subcellularLocation>
</comment>
<feature type="transmembrane region" description="Helical" evidence="5">
    <location>
        <begin position="24"/>
        <end position="41"/>
    </location>
</feature>
<proteinExistence type="predicted"/>
<evidence type="ECO:0000256" key="3">
    <source>
        <dbReference type="ARBA" id="ARBA00022989"/>
    </source>
</evidence>
<evidence type="ECO:0000256" key="2">
    <source>
        <dbReference type="ARBA" id="ARBA00022692"/>
    </source>
</evidence>
<keyword evidence="2 5" id="KW-0812">Transmembrane</keyword>
<keyword evidence="4 5" id="KW-0472">Membrane</keyword>
<sequence>MAEVKNAKKVYTLDEIKFKEENKTISILSWIFIVGLIMFFVEKEDSFVRYVGAQAAIMGLFSMLTFIPIIGWLLGPIAFVCMIIGMVKTAKGERFDVPLVSDLALKAMAAL</sequence>
<evidence type="ECO:0000256" key="1">
    <source>
        <dbReference type="ARBA" id="ARBA00004141"/>
    </source>
</evidence>
<name>A0A832QC91_9BACT</name>
<evidence type="ECO:0000313" key="7">
    <source>
        <dbReference type="Proteomes" id="UP000576550"/>
    </source>
</evidence>
<organism evidence="6 7">
    <name type="scientific">Candidatus Dojkabacteria bacterium</name>
    <dbReference type="NCBI Taxonomy" id="2099670"/>
    <lineage>
        <taxon>Bacteria</taxon>
        <taxon>Candidatus Dojkabacteria</taxon>
    </lineage>
</organism>
<evidence type="ECO:0008006" key="8">
    <source>
        <dbReference type="Google" id="ProtNLM"/>
    </source>
</evidence>
<reference evidence="6 7" key="1">
    <citation type="journal article" date="2020" name="Biotechnol. Biofuels">
        <title>New insights from the biogas microbiome by comprehensive genome-resolved metagenomics of nearly 1600 species originating from multiple anaerobic digesters.</title>
        <authorList>
            <person name="Campanaro S."/>
            <person name="Treu L."/>
            <person name="Rodriguez-R L.M."/>
            <person name="Kovalovszki A."/>
            <person name="Ziels R.M."/>
            <person name="Maus I."/>
            <person name="Zhu X."/>
            <person name="Kougias P.G."/>
            <person name="Basile A."/>
            <person name="Luo G."/>
            <person name="Schluter A."/>
            <person name="Konstantinidis K.T."/>
            <person name="Angelidaki I."/>
        </authorList>
    </citation>
    <scope>NUCLEOTIDE SEQUENCE [LARGE SCALE GENOMIC DNA]</scope>
    <source>
        <strain evidence="6">AS05jafATM_89</strain>
    </source>
</reference>
<feature type="transmembrane region" description="Helical" evidence="5">
    <location>
        <begin position="61"/>
        <end position="84"/>
    </location>
</feature>
<evidence type="ECO:0000256" key="5">
    <source>
        <dbReference type="SAM" id="Phobius"/>
    </source>
</evidence>
<dbReference type="Proteomes" id="UP000576550">
    <property type="component" value="Unassembled WGS sequence"/>
</dbReference>
<comment type="caution">
    <text evidence="6">The sequence shown here is derived from an EMBL/GenBank/DDBJ whole genome shotgun (WGS) entry which is preliminary data.</text>
</comment>
<dbReference type="EMBL" id="DUTP01000003">
    <property type="protein sequence ID" value="HHX99425.1"/>
    <property type="molecule type" value="Genomic_DNA"/>
</dbReference>
<dbReference type="AlphaFoldDB" id="A0A832QC91"/>
<gene>
    <name evidence="6" type="ORF">GX533_01975</name>
</gene>